<protein>
    <recommendedName>
        <fullName evidence="2">Glycosyltransferase 2-like domain-containing protein</fullName>
    </recommendedName>
</protein>
<keyword evidence="1" id="KW-1133">Transmembrane helix</keyword>
<dbReference type="InterPro" id="IPR001173">
    <property type="entry name" value="Glyco_trans_2-like"/>
</dbReference>
<keyword evidence="1" id="KW-0472">Membrane</keyword>
<feature type="domain" description="Glycosyltransferase 2-like" evidence="2">
    <location>
        <begin position="201"/>
        <end position="467"/>
    </location>
</feature>
<reference evidence="3 4" key="1">
    <citation type="journal article" date="2015" name="Nature">
        <title>rRNA introns, odd ribosomes, and small enigmatic genomes across a large radiation of phyla.</title>
        <authorList>
            <person name="Brown C.T."/>
            <person name="Hug L.A."/>
            <person name="Thomas B.C."/>
            <person name="Sharon I."/>
            <person name="Castelle C.J."/>
            <person name="Singh A."/>
            <person name="Wilkins M.J."/>
            <person name="Williams K.H."/>
            <person name="Banfield J.F."/>
        </authorList>
    </citation>
    <scope>NUCLEOTIDE SEQUENCE [LARGE SCALE GENOMIC DNA]</scope>
</reference>
<dbReference type="EMBL" id="LCRD01000067">
    <property type="protein sequence ID" value="KKW28592.1"/>
    <property type="molecule type" value="Genomic_DNA"/>
</dbReference>
<evidence type="ECO:0000313" key="3">
    <source>
        <dbReference type="EMBL" id="KKW28592.1"/>
    </source>
</evidence>
<accession>A0A0G1ZKL8</accession>
<dbReference type="PANTHER" id="PTHR36851">
    <property type="entry name" value="UNNAMED PRODUCT"/>
    <property type="match status" value="1"/>
</dbReference>
<evidence type="ECO:0000256" key="1">
    <source>
        <dbReference type="SAM" id="Phobius"/>
    </source>
</evidence>
<dbReference type="InterPro" id="IPR029044">
    <property type="entry name" value="Nucleotide-diphossugar_trans"/>
</dbReference>
<evidence type="ECO:0000313" key="4">
    <source>
        <dbReference type="Proteomes" id="UP000034846"/>
    </source>
</evidence>
<sequence length="499" mass="57410">MAQRFGQYGRFRGLEAVPALIVWSTLILTVLAAFFAPTVAIVFIIIFDLYWMLRVFYFVIHVLAAYREYRKSIATDWYSELQKIPNWERLYHVVMLPTYKEPLAIIEESINALLRGPYRADRLIVVLGGEERDQENFNRYADALRRLYADKFAGFITTVHPANQPGEIPGKGSNMRHMAFALKAFIDERQLPYDDIIVSAFDIDTVAHPQYFARLAHLYLTVPNPTRSSYQPVTVFSNNIWSATAPVRIAAFGTTFWLLSELVRPERMWTFSSHSMPWRMLVDVGFWEPDLVSEDSRIFMQGFLHYDGDYRVTPIFLPVSLDAVAGGGYAESLVALYKQQRRWAWGVEHFPYMVTEFRKHPKLSRMKKITYLFNHLEGMYTWAAAPLIIFMLGYLPFATVGDTQSALVVNSPYTLEIMMRMATFGVFVTGALSLFLLPPRPQTAGRWTWLVMILQWVLSPVTFILFGSIPALDAQTRFMLGKYLGFNVTKKHVSSRTQA</sequence>
<dbReference type="SUPFAM" id="SSF53448">
    <property type="entry name" value="Nucleotide-diphospho-sugar transferases"/>
    <property type="match status" value="1"/>
</dbReference>
<comment type="caution">
    <text evidence="3">The sequence shown here is derived from an EMBL/GenBank/DDBJ whole genome shotgun (WGS) entry which is preliminary data.</text>
</comment>
<name>A0A0G1ZKL8_9BACT</name>
<evidence type="ECO:0000259" key="2">
    <source>
        <dbReference type="Pfam" id="PF13632"/>
    </source>
</evidence>
<dbReference type="Proteomes" id="UP000034846">
    <property type="component" value="Unassembled WGS sequence"/>
</dbReference>
<dbReference type="Gene3D" id="3.90.550.10">
    <property type="entry name" value="Spore Coat Polysaccharide Biosynthesis Protein SpsA, Chain A"/>
    <property type="match status" value="1"/>
</dbReference>
<feature type="transmembrane region" description="Helical" evidence="1">
    <location>
        <begin position="417"/>
        <end position="437"/>
    </location>
</feature>
<dbReference type="AlphaFoldDB" id="A0A0G1ZKL8"/>
<feature type="transmembrane region" description="Helical" evidence="1">
    <location>
        <begin position="372"/>
        <end position="397"/>
    </location>
</feature>
<feature type="transmembrane region" description="Helical" evidence="1">
    <location>
        <begin position="20"/>
        <end position="45"/>
    </location>
</feature>
<organism evidence="3 4">
    <name type="scientific">Candidatus Uhrbacteria bacterium GW2011_GWD2_52_7</name>
    <dbReference type="NCBI Taxonomy" id="1618989"/>
    <lineage>
        <taxon>Bacteria</taxon>
        <taxon>Candidatus Uhriibacteriota</taxon>
    </lineage>
</organism>
<keyword evidence="1" id="KW-0812">Transmembrane</keyword>
<feature type="transmembrane region" description="Helical" evidence="1">
    <location>
        <begin position="449"/>
        <end position="472"/>
    </location>
</feature>
<dbReference type="PANTHER" id="PTHR36851:SF1">
    <property type="entry name" value="GLYCO_TRANS_2-LIKE DOMAIN-CONTAINING PROTEIN"/>
    <property type="match status" value="1"/>
</dbReference>
<gene>
    <name evidence="3" type="ORF">UY72_C0067G0006</name>
</gene>
<dbReference type="Pfam" id="PF13632">
    <property type="entry name" value="Glyco_trans_2_3"/>
    <property type="match status" value="1"/>
</dbReference>
<proteinExistence type="predicted"/>